<dbReference type="EMBL" id="JACIJP010000001">
    <property type="protein sequence ID" value="MBB6123525.1"/>
    <property type="molecule type" value="Genomic_DNA"/>
</dbReference>
<dbReference type="Proteomes" id="UP000552700">
    <property type="component" value="Unassembled WGS sequence"/>
</dbReference>
<evidence type="ECO:0000313" key="1">
    <source>
        <dbReference type="EMBL" id="MBB6123525.1"/>
    </source>
</evidence>
<proteinExistence type="predicted"/>
<reference evidence="1 2" key="1">
    <citation type="submission" date="2020-08" db="EMBL/GenBank/DDBJ databases">
        <title>Genomic Encyclopedia of Type Strains, Phase IV (KMG-IV): sequencing the most valuable type-strain genomes for metagenomic binning, comparative biology and taxonomic classification.</title>
        <authorList>
            <person name="Goeker M."/>
        </authorList>
    </citation>
    <scope>NUCLEOTIDE SEQUENCE [LARGE SCALE GENOMIC DNA]</scope>
    <source>
        <strain evidence="1 2">DSM 102255</strain>
    </source>
</reference>
<evidence type="ECO:0000313" key="2">
    <source>
        <dbReference type="Proteomes" id="UP000552700"/>
    </source>
</evidence>
<accession>A0A841J4M4</accession>
<organism evidence="1 2">
    <name type="scientific">Sphingobium subterraneum</name>
    <dbReference type="NCBI Taxonomy" id="627688"/>
    <lineage>
        <taxon>Bacteria</taxon>
        <taxon>Pseudomonadati</taxon>
        <taxon>Pseudomonadota</taxon>
        <taxon>Alphaproteobacteria</taxon>
        <taxon>Sphingomonadales</taxon>
        <taxon>Sphingomonadaceae</taxon>
        <taxon>Sphingobium</taxon>
    </lineage>
</organism>
<protein>
    <submittedName>
        <fullName evidence="1">Uncharacterized protein</fullName>
    </submittedName>
</protein>
<sequence length="50" mass="5527">MPPPTIGEALDVQGVVFVEPSRSSICIRWDCEHRSKEEVLNAAICSNLQT</sequence>
<comment type="caution">
    <text evidence="1">The sequence shown here is derived from an EMBL/GenBank/DDBJ whole genome shotgun (WGS) entry which is preliminary data.</text>
</comment>
<dbReference type="AlphaFoldDB" id="A0A841J4M4"/>
<keyword evidence="2" id="KW-1185">Reference proteome</keyword>
<name>A0A841J4M4_9SPHN</name>
<gene>
    <name evidence="1" type="ORF">FHS92_001232</name>
</gene>